<evidence type="ECO:0000256" key="1">
    <source>
        <dbReference type="SAM" id="MobiDB-lite"/>
    </source>
</evidence>
<feature type="region of interest" description="Disordered" evidence="1">
    <location>
        <begin position="1"/>
        <end position="29"/>
    </location>
</feature>
<evidence type="ECO:0000313" key="3">
    <source>
        <dbReference type="Proteomes" id="UP001500305"/>
    </source>
</evidence>
<reference evidence="3" key="1">
    <citation type="journal article" date="2019" name="Int. J. Syst. Evol. Microbiol.">
        <title>The Global Catalogue of Microorganisms (GCM) 10K type strain sequencing project: providing services to taxonomists for standard genome sequencing and annotation.</title>
        <authorList>
            <consortium name="The Broad Institute Genomics Platform"/>
            <consortium name="The Broad Institute Genome Sequencing Center for Infectious Disease"/>
            <person name="Wu L."/>
            <person name="Ma J."/>
        </authorList>
    </citation>
    <scope>NUCLEOTIDE SEQUENCE [LARGE SCALE GENOMIC DNA]</scope>
    <source>
        <strain evidence="3">JCM 7356</strain>
    </source>
</reference>
<dbReference type="EMBL" id="BAAATR010000063">
    <property type="protein sequence ID" value="GAA2278412.1"/>
    <property type="molecule type" value="Genomic_DNA"/>
</dbReference>
<organism evidence="2 3">
    <name type="scientific">Kitasatospora cystarginea</name>
    <dbReference type="NCBI Taxonomy" id="58350"/>
    <lineage>
        <taxon>Bacteria</taxon>
        <taxon>Bacillati</taxon>
        <taxon>Actinomycetota</taxon>
        <taxon>Actinomycetes</taxon>
        <taxon>Kitasatosporales</taxon>
        <taxon>Streptomycetaceae</taxon>
        <taxon>Kitasatospora</taxon>
    </lineage>
</organism>
<evidence type="ECO:0000313" key="2">
    <source>
        <dbReference type="EMBL" id="GAA2278412.1"/>
    </source>
</evidence>
<dbReference type="Proteomes" id="UP001500305">
    <property type="component" value="Unassembled WGS sequence"/>
</dbReference>
<feature type="compositionally biased region" description="Polar residues" evidence="1">
    <location>
        <begin position="70"/>
        <end position="82"/>
    </location>
</feature>
<proteinExistence type="predicted"/>
<feature type="region of interest" description="Disordered" evidence="1">
    <location>
        <begin position="64"/>
        <end position="102"/>
    </location>
</feature>
<gene>
    <name evidence="2" type="ORF">GCM10010430_75460</name>
</gene>
<comment type="caution">
    <text evidence="2">The sequence shown here is derived from an EMBL/GenBank/DDBJ whole genome shotgun (WGS) entry which is preliminary data.</text>
</comment>
<feature type="compositionally biased region" description="Basic and acidic residues" evidence="1">
    <location>
        <begin position="83"/>
        <end position="93"/>
    </location>
</feature>
<sequence>MLRLALHPAERSMSGQQQHGQEHPPNRHRGVVDADAEIEASSFRTIWRVPHALAAHDARAVGRITEPCTGRSQGTQHTTTTKASERESTKTGEGEQPSVPEPSIEWLRMHAIAAVCFTGHGHLDPTDKTKHAELIS</sequence>
<name>A0ABP5RW58_9ACTN</name>
<keyword evidence="3" id="KW-1185">Reference proteome</keyword>
<protein>
    <submittedName>
        <fullName evidence="2">Uncharacterized protein</fullName>
    </submittedName>
</protein>
<accession>A0ABP5RW58</accession>